<dbReference type="SUPFAM" id="SSF69318">
    <property type="entry name" value="Integrin alpha N-terminal domain"/>
    <property type="match status" value="1"/>
</dbReference>
<evidence type="ECO:0000256" key="1">
    <source>
        <dbReference type="ARBA" id="ARBA00022729"/>
    </source>
</evidence>
<evidence type="ECO:0000256" key="2">
    <source>
        <dbReference type="SAM" id="SignalP"/>
    </source>
</evidence>
<dbReference type="InterPro" id="IPR028994">
    <property type="entry name" value="Integrin_alpha_N"/>
</dbReference>
<dbReference type="GeneID" id="95601324"/>
<feature type="signal peptide" evidence="2">
    <location>
        <begin position="1"/>
        <end position="33"/>
    </location>
</feature>
<proteinExistence type="predicted"/>
<gene>
    <name evidence="3" type="ORF">LDH80_17770</name>
</gene>
<feature type="chain" id="PRO_5045229141" evidence="2">
    <location>
        <begin position="34"/>
        <end position="768"/>
    </location>
</feature>
<dbReference type="RefSeq" id="WP_267259019.1">
    <property type="nucleotide sequence ID" value="NZ_CP084204.1"/>
</dbReference>
<organism evidence="3 4">
    <name type="scientific">Streptomyces tanashiensis</name>
    <dbReference type="NCBI Taxonomy" id="67367"/>
    <lineage>
        <taxon>Bacteria</taxon>
        <taxon>Bacillati</taxon>
        <taxon>Actinomycetota</taxon>
        <taxon>Actinomycetes</taxon>
        <taxon>Kitasatosporales</taxon>
        <taxon>Streptomycetaceae</taxon>
        <taxon>Streptomyces</taxon>
    </lineage>
</organism>
<protein>
    <submittedName>
        <fullName evidence="3">VCBS repeat-containing protein</fullName>
    </submittedName>
</protein>
<accession>A0ABY6QXD6</accession>
<dbReference type="Gene3D" id="2.115.10.10">
    <property type="entry name" value="Tachylectin 2"/>
    <property type="match status" value="2"/>
</dbReference>
<reference evidence="3" key="1">
    <citation type="submission" date="2021-09" db="EMBL/GenBank/DDBJ databases">
        <title>Complete genome sequence and metabolic characterization of Streptomyces tanashiensis DSM 731 the producer of antibacterial Kalafungin and diverse secondary metabolites.</title>
        <authorList>
            <person name="Abbasi M.N."/>
            <person name="Anwar M.N."/>
            <person name="Alam K."/>
            <person name="Shoaib M."/>
            <person name="Lin Z."/>
            <person name="Hayat M."/>
            <person name="Ali M.I."/>
            <person name="Malik H.M.T."/>
            <person name="Ahmed I."/>
            <person name="Li A."/>
            <person name="Hailong Wang H."/>
            <person name="Zhang Y."/>
        </authorList>
    </citation>
    <scope>NUCLEOTIDE SEQUENCE</scope>
    <source>
        <strain evidence="3">Kala</strain>
    </source>
</reference>
<evidence type="ECO:0000313" key="3">
    <source>
        <dbReference type="EMBL" id="UZX22468.1"/>
    </source>
</evidence>
<dbReference type="Pfam" id="PF13517">
    <property type="entry name" value="FG-GAP_3"/>
    <property type="match status" value="1"/>
</dbReference>
<name>A0ABY6QXD6_9ACTN</name>
<dbReference type="InterPro" id="IPR013517">
    <property type="entry name" value="FG-GAP"/>
</dbReference>
<dbReference type="PROSITE" id="PS51318">
    <property type="entry name" value="TAT"/>
    <property type="match status" value="1"/>
</dbReference>
<evidence type="ECO:0000313" key="4">
    <source>
        <dbReference type="Proteomes" id="UP001164506"/>
    </source>
</evidence>
<dbReference type="Proteomes" id="UP001164506">
    <property type="component" value="Chromosome"/>
</dbReference>
<dbReference type="InterPro" id="IPR006311">
    <property type="entry name" value="TAT_signal"/>
</dbReference>
<keyword evidence="4" id="KW-1185">Reference proteome</keyword>
<keyword evidence="1 2" id="KW-0732">Signal</keyword>
<dbReference type="EMBL" id="CP084204">
    <property type="protein sequence ID" value="UZX22468.1"/>
    <property type="molecule type" value="Genomic_DNA"/>
</dbReference>
<sequence length="768" mass="80564">MRTAPPRRRATLSVGVVLAGLTAASLAVPTALAAPAPAAVTQRAGAVAGAVQVPFLASGGQLLGAGATGFLSRDPGGTYRWTRYEDGTSKVFPPDRYASLRGSGSDAVVLARQQSNRPTLESLQVYDMAAGTSSVTVRTADLRDPVHAFHAVAGSTMLMGMYDGSALKQLSVDGGTPSVRTVSGVASDVDTRWLPGGGLTDAALVTYPQSDGKWRVGVVDLAGAQVVDSYERDGAIDGFGYVERPQEFLTSKRVAWIERTEGRTVLASAVRGRSEVERTPLGPDDKAELSGGLLGDWFAFGASTGSVTPWHTFTARSLTDGTSVKLLDFATSVTKGPGDSLLVLGTTAAQGEGVYRVELGADGKPAARLIATTGEPNHGVDPVTYVGADVPAVVSLDRATRTRLEWTFSSSEADFSVMVRRKWGPGFGATVKAGVGSDGASVDASGRFRLDWSGEVLRSPGNEVMSAPPGEYEWTVSATPWNGMPSTTVTGTFTVTRTPQPHDYSDNGSPDLLARTTNGRLFPIDTRWDATAGRLVPLAPGESVDRGGWNDYDRVEAVGDVAGAEEGDLVSRDRDGVLWLHEGTGDSSRTFWARVRIGGGWNTYTEFTGGSDLTGDGRADLVAADKAGDLWLYRATGSTAAPFEARRKIGHGWGFYNQLTAVGNIAGAPAGDLVARDTAGVLWLYLGRGDGTFAPRTKIGGGWNAYADVVGIGDGNKDGRPDLYARTAVGAAYFYAGTGDWKVPFKARATTQAGAGKDSLGRVYHQVS</sequence>